<organism evidence="5 6">
    <name type="scientific">Salininema proteolyticum</name>
    <dbReference type="NCBI Taxonomy" id="1607685"/>
    <lineage>
        <taxon>Bacteria</taxon>
        <taxon>Bacillati</taxon>
        <taxon>Actinomycetota</taxon>
        <taxon>Actinomycetes</taxon>
        <taxon>Glycomycetales</taxon>
        <taxon>Glycomycetaceae</taxon>
        <taxon>Salininema</taxon>
    </lineage>
</organism>
<dbReference type="InterPro" id="IPR002071">
    <property type="entry name" value="Thermonucl_AS"/>
</dbReference>
<dbReference type="EMBL" id="JBHSDK010000010">
    <property type="protein sequence ID" value="MFC4334875.1"/>
    <property type="molecule type" value="Genomic_DNA"/>
</dbReference>
<name>A0ABV8TVU8_9ACTN</name>
<dbReference type="Pfam" id="PF00565">
    <property type="entry name" value="SNase"/>
    <property type="match status" value="1"/>
</dbReference>
<proteinExistence type="predicted"/>
<dbReference type="PROSITE" id="PS01123">
    <property type="entry name" value="TNASE_1"/>
    <property type="match status" value="1"/>
</dbReference>
<dbReference type="InterPro" id="IPR035437">
    <property type="entry name" value="SNase_OB-fold_sf"/>
</dbReference>
<keyword evidence="2" id="KW-0255">Endonuclease</keyword>
<feature type="domain" description="TNase-like" evidence="4">
    <location>
        <begin position="19"/>
        <end position="147"/>
    </location>
</feature>
<keyword evidence="6" id="KW-1185">Reference proteome</keyword>
<reference evidence="6" key="1">
    <citation type="journal article" date="2019" name="Int. J. Syst. Evol. Microbiol.">
        <title>The Global Catalogue of Microorganisms (GCM) 10K type strain sequencing project: providing services to taxonomists for standard genome sequencing and annotation.</title>
        <authorList>
            <consortium name="The Broad Institute Genomics Platform"/>
            <consortium name="The Broad Institute Genome Sequencing Center for Infectious Disease"/>
            <person name="Wu L."/>
            <person name="Ma J."/>
        </authorList>
    </citation>
    <scope>NUCLEOTIDE SEQUENCE [LARGE SCALE GENOMIC DNA]</scope>
    <source>
        <strain evidence="6">IBRC-M 10908</strain>
    </source>
</reference>
<dbReference type="Gene3D" id="2.40.50.90">
    <property type="match status" value="1"/>
</dbReference>
<evidence type="ECO:0000256" key="1">
    <source>
        <dbReference type="ARBA" id="ARBA00022722"/>
    </source>
</evidence>
<dbReference type="SUPFAM" id="SSF50199">
    <property type="entry name" value="Staphylococcal nuclease"/>
    <property type="match status" value="1"/>
</dbReference>
<evidence type="ECO:0000259" key="4">
    <source>
        <dbReference type="PROSITE" id="PS50830"/>
    </source>
</evidence>
<evidence type="ECO:0000256" key="2">
    <source>
        <dbReference type="ARBA" id="ARBA00022759"/>
    </source>
</evidence>
<dbReference type="RefSeq" id="WP_380618999.1">
    <property type="nucleotide sequence ID" value="NZ_JBHSDK010000010.1"/>
</dbReference>
<evidence type="ECO:0000313" key="5">
    <source>
        <dbReference type="EMBL" id="MFC4334875.1"/>
    </source>
</evidence>
<evidence type="ECO:0000313" key="6">
    <source>
        <dbReference type="Proteomes" id="UP001595823"/>
    </source>
</evidence>
<dbReference type="PANTHER" id="PTHR12302:SF3">
    <property type="entry name" value="SERINE_THREONINE-PROTEIN KINASE 31"/>
    <property type="match status" value="1"/>
</dbReference>
<dbReference type="PROSITE" id="PS50830">
    <property type="entry name" value="TNASE_3"/>
    <property type="match status" value="1"/>
</dbReference>
<sequence>MESTPNVDYPGEFLATVDVESVIDGDTVRVVLEGETVKVRILGIDTPETEGYRPAECWGEEAATYAGEFMEDKRIHLFTEESQGKYDQYDRLLAYVVTEDGVNYSVQAVGDGMARYSDREDNPLALGDVLAVAEAAAKSEKLGLWGPPCNGDKGFPE</sequence>
<dbReference type="SMART" id="SM00318">
    <property type="entry name" value="SNc"/>
    <property type="match status" value="1"/>
</dbReference>
<keyword evidence="3" id="KW-0378">Hydrolase</keyword>
<dbReference type="Proteomes" id="UP001595823">
    <property type="component" value="Unassembled WGS sequence"/>
</dbReference>
<keyword evidence="1" id="KW-0540">Nuclease</keyword>
<evidence type="ECO:0000256" key="3">
    <source>
        <dbReference type="ARBA" id="ARBA00022801"/>
    </source>
</evidence>
<accession>A0ABV8TVU8</accession>
<comment type="caution">
    <text evidence="5">The sequence shown here is derived from an EMBL/GenBank/DDBJ whole genome shotgun (WGS) entry which is preliminary data.</text>
</comment>
<gene>
    <name evidence="5" type="ORF">ACFPET_06655</name>
</gene>
<dbReference type="PANTHER" id="PTHR12302">
    <property type="entry name" value="EBNA2 BINDING PROTEIN P100"/>
    <property type="match status" value="1"/>
</dbReference>
<dbReference type="InterPro" id="IPR016071">
    <property type="entry name" value="Staphylococal_nuclease_OB-fold"/>
</dbReference>
<protein>
    <submittedName>
        <fullName evidence="5">Thermonuclease family protein</fullName>
    </submittedName>
</protein>